<accession>A0A0L0W5I0</accession>
<proteinExistence type="predicted"/>
<evidence type="ECO:0000313" key="1">
    <source>
        <dbReference type="EMBL" id="KNF06781.1"/>
    </source>
</evidence>
<comment type="caution">
    <text evidence="1">The sequence shown here is derived from an EMBL/GenBank/DDBJ whole genome shotgun (WGS) entry which is preliminary data.</text>
</comment>
<protein>
    <submittedName>
        <fullName evidence="1">Uncharacterized protein</fullName>
    </submittedName>
</protein>
<keyword evidence="2" id="KW-1185">Reference proteome</keyword>
<organism evidence="1 2">
    <name type="scientific">Puccinia striiformis f. sp. tritici PST-78</name>
    <dbReference type="NCBI Taxonomy" id="1165861"/>
    <lineage>
        <taxon>Eukaryota</taxon>
        <taxon>Fungi</taxon>
        <taxon>Dikarya</taxon>
        <taxon>Basidiomycota</taxon>
        <taxon>Pucciniomycotina</taxon>
        <taxon>Pucciniomycetes</taxon>
        <taxon>Pucciniales</taxon>
        <taxon>Pucciniaceae</taxon>
        <taxon>Puccinia</taxon>
    </lineage>
</organism>
<dbReference type="AlphaFoldDB" id="A0A0L0W5I0"/>
<sequence>MSNPCSNSSTPHLIVCLLILCNDYPILGLVNTGAKINLTNNQVAKRAGLAMHNLARCGTTQKVLMELPS</sequence>
<evidence type="ECO:0000313" key="2">
    <source>
        <dbReference type="Proteomes" id="UP000054564"/>
    </source>
</evidence>
<gene>
    <name evidence="1" type="ORF">PSTG_00096</name>
</gene>
<dbReference type="EMBL" id="AJIL01000002">
    <property type="protein sequence ID" value="KNF06781.1"/>
    <property type="molecule type" value="Genomic_DNA"/>
</dbReference>
<dbReference type="Proteomes" id="UP000054564">
    <property type="component" value="Unassembled WGS sequence"/>
</dbReference>
<reference evidence="2" key="1">
    <citation type="submission" date="2014-03" db="EMBL/GenBank/DDBJ databases">
        <title>The Genome Sequence of Puccinia striiformis f. sp. tritici PST-78.</title>
        <authorList>
            <consortium name="The Broad Institute Genome Sequencing Platform"/>
            <person name="Cuomo C."/>
            <person name="Hulbert S."/>
            <person name="Chen X."/>
            <person name="Walker B."/>
            <person name="Young S.K."/>
            <person name="Zeng Q."/>
            <person name="Gargeya S."/>
            <person name="Fitzgerald M."/>
            <person name="Haas B."/>
            <person name="Abouelleil A."/>
            <person name="Alvarado L."/>
            <person name="Arachchi H.M."/>
            <person name="Berlin A.M."/>
            <person name="Chapman S.B."/>
            <person name="Goldberg J."/>
            <person name="Griggs A."/>
            <person name="Gujja S."/>
            <person name="Hansen M."/>
            <person name="Howarth C."/>
            <person name="Imamovic A."/>
            <person name="Larimer J."/>
            <person name="McCowan C."/>
            <person name="Montmayeur A."/>
            <person name="Murphy C."/>
            <person name="Neiman D."/>
            <person name="Pearson M."/>
            <person name="Priest M."/>
            <person name="Roberts A."/>
            <person name="Saif S."/>
            <person name="Shea T."/>
            <person name="Sisk P."/>
            <person name="Sykes S."/>
            <person name="Wortman J."/>
            <person name="Nusbaum C."/>
            <person name="Birren B."/>
        </authorList>
    </citation>
    <scope>NUCLEOTIDE SEQUENCE [LARGE SCALE GENOMIC DNA]</scope>
    <source>
        <strain evidence="2">race PST-78</strain>
    </source>
</reference>
<name>A0A0L0W5I0_9BASI</name>